<dbReference type="EMBL" id="VZPB01000021">
    <property type="protein sequence ID" value="KAB0582476.1"/>
    <property type="molecule type" value="Genomic_DNA"/>
</dbReference>
<dbReference type="SUPFAM" id="SSF53756">
    <property type="entry name" value="UDP-Glycosyltransferase/glycogen phosphorylase"/>
    <property type="match status" value="1"/>
</dbReference>
<organism evidence="1 2">
    <name type="scientific">Ideonella dechloratans</name>
    <dbReference type="NCBI Taxonomy" id="36863"/>
    <lineage>
        <taxon>Bacteria</taxon>
        <taxon>Pseudomonadati</taxon>
        <taxon>Pseudomonadota</taxon>
        <taxon>Betaproteobacteria</taxon>
        <taxon>Burkholderiales</taxon>
        <taxon>Sphaerotilaceae</taxon>
        <taxon>Ideonella</taxon>
    </lineage>
</organism>
<proteinExistence type="predicted"/>
<comment type="caution">
    <text evidence="1">The sequence shown here is derived from an EMBL/GenBank/DDBJ whole genome shotgun (WGS) entry which is preliminary data.</text>
</comment>
<dbReference type="Proteomes" id="UP000430120">
    <property type="component" value="Unassembled WGS sequence"/>
</dbReference>
<evidence type="ECO:0000313" key="2">
    <source>
        <dbReference type="Proteomes" id="UP000430120"/>
    </source>
</evidence>
<gene>
    <name evidence="1" type="ORF">F7Q92_10485</name>
</gene>
<dbReference type="RefSeq" id="WP_151124096.1">
    <property type="nucleotide sequence ID" value="NZ_CP088081.1"/>
</dbReference>
<protein>
    <submittedName>
        <fullName evidence="1">Glycosyltransferase family 4 protein</fullName>
    </submittedName>
</protein>
<dbReference type="Gene3D" id="3.40.50.2000">
    <property type="entry name" value="Glycogen Phosphorylase B"/>
    <property type="match status" value="2"/>
</dbReference>
<name>A0A643FCX5_IDEDE</name>
<reference evidence="1 2" key="1">
    <citation type="submission" date="2019-09" db="EMBL/GenBank/DDBJ databases">
        <title>Draft genome sequences of 48 bacterial type strains from the CCUG.</title>
        <authorList>
            <person name="Tunovic T."/>
            <person name="Pineiro-Iglesias B."/>
            <person name="Unosson C."/>
            <person name="Inganas E."/>
            <person name="Ohlen M."/>
            <person name="Cardew S."/>
            <person name="Jensie-Markopoulos S."/>
            <person name="Salva-Serra F."/>
            <person name="Jaen-Luchoro D."/>
            <person name="Karlsson R."/>
            <person name="Svensson-Stadler L."/>
            <person name="Chun J."/>
            <person name="Moore E."/>
        </authorList>
    </citation>
    <scope>NUCLEOTIDE SEQUENCE [LARGE SCALE GENOMIC DNA]</scope>
    <source>
        <strain evidence="1 2">CCUG 30977</strain>
    </source>
</reference>
<keyword evidence="1" id="KW-0808">Transferase</keyword>
<sequence length="354" mass="39795">MSRPLAIAFLACNKNPDRFREDPSYTYRCENLALALTAQGHEVTLSHLSRPGWARRPDIVVFHRPQLSWRFWWIQRQLRGQGVRLVADVDDLVFDPAQAHHSPAVLNRQLPLGTLRRRFWRHRQALRLFDRVTVSTQALAQALATEPGPGGAARIFWLPNAVHRSWRTQAEPAVQDRAEPVLRYLPGTRSHDRDFAQVAPLLSSLLRARPGLRLELVGPLSHALDVPADQVQHRPRVPFADYLSEVRRPGIHLAPLEATPFTACKSALKVIEAAFWNHPTVCSPLPDAQRLVGAGACVAATAADWHGWITRLLDEPAAYRAVTWGLRSRVLREADIDLLARGWLAAMRPPEESA</sequence>
<evidence type="ECO:0000313" key="1">
    <source>
        <dbReference type="EMBL" id="KAB0582476.1"/>
    </source>
</evidence>
<keyword evidence="2" id="KW-1185">Reference proteome</keyword>
<dbReference type="AlphaFoldDB" id="A0A643FCX5"/>
<accession>A0A643FCX5</accession>
<dbReference type="GO" id="GO:0016740">
    <property type="term" value="F:transferase activity"/>
    <property type="evidence" value="ECO:0007669"/>
    <property type="project" value="UniProtKB-KW"/>
</dbReference>
<dbReference type="OrthoDB" id="5123492at2"/>